<evidence type="ECO:0000256" key="7">
    <source>
        <dbReference type="ARBA" id="ARBA00022692"/>
    </source>
</evidence>
<dbReference type="PANTHER" id="PTHR23033">
    <property type="entry name" value="BETA1,3-GALACTOSYLTRANSFERASE"/>
    <property type="match status" value="1"/>
</dbReference>
<keyword evidence="7 12" id="KW-0812">Transmembrane</keyword>
<evidence type="ECO:0000256" key="3">
    <source>
        <dbReference type="ARBA" id="ARBA00006462"/>
    </source>
</evidence>
<keyword evidence="6" id="KW-0808">Transferase</keyword>
<comment type="similarity">
    <text evidence="3">Belongs to the glycosyltransferase 31 family. Beta3-Gal-T subfamily.</text>
</comment>
<evidence type="ECO:0000313" key="15">
    <source>
        <dbReference type="Proteomes" id="UP001642540"/>
    </source>
</evidence>
<dbReference type="InterPro" id="IPR026050">
    <property type="entry name" value="C1GALT1/C1GALT1_chp1"/>
</dbReference>
<dbReference type="Proteomes" id="UP001642540">
    <property type="component" value="Unassembled WGS sequence"/>
</dbReference>
<proteinExistence type="inferred from homology"/>
<protein>
    <recommendedName>
        <fullName evidence="4">N-acetylgalactosaminide beta-1,3-galactosyltransferase</fullName>
        <ecNumber evidence="4">2.4.1.122</ecNumber>
    </recommendedName>
</protein>
<comment type="caution">
    <text evidence="14">The sequence shown here is derived from an EMBL/GenBank/DDBJ whole genome shotgun (WGS) entry which is preliminary data.</text>
</comment>
<dbReference type="PANTHER" id="PTHR23033:SF14">
    <property type="entry name" value="GLYCOPROTEIN-N-ACETYLGALACTOSAMINE 3-BETA-GALACTOSYLTRANSFERASE 1-RELATED"/>
    <property type="match status" value="1"/>
</dbReference>
<sequence>MSLQKGSEIRMHHSQGRSGRSFVVPLITGIIFGFGLGTVFLSTTQEPMQQLSPVTLLHSSEDTNVSQEVSPHYLNEDDLHLDLDPQGLASQVRVLCWIMTSSSNHKTKAIHVKRTWGKRCNILLFMSTANDTELPSVALNNVKEGRDYLWAKTKEAFKYIYKNYFDKADWFLKADDDTYVIMENLRLFLKDKDSKAPIYFGCKFKEPIKQQIYMSGGAGYVLSKEALKRFVQKAIPNKEKCWKSHGGAEDRQMGRCLQNVGVEAGDSRDSLGRYRFLPFAPEKYLIPSEIKSVTWYPEYTYYPQKEGTNCCSNTAVSFHYISPKMMYAIEYLLYSLKPFLRTGNQTVLIDDTKL</sequence>
<gene>
    <name evidence="14" type="ORF">ODALV1_LOCUS21969</name>
</gene>
<evidence type="ECO:0000256" key="9">
    <source>
        <dbReference type="ARBA" id="ARBA00022968"/>
    </source>
</evidence>
<accession>A0ABP1RGQ0</accession>
<feature type="transmembrane region" description="Helical" evidence="12">
    <location>
        <begin position="21"/>
        <end position="41"/>
    </location>
</feature>
<evidence type="ECO:0000256" key="5">
    <source>
        <dbReference type="ARBA" id="ARBA00022676"/>
    </source>
</evidence>
<evidence type="ECO:0000256" key="8">
    <source>
        <dbReference type="ARBA" id="ARBA00022741"/>
    </source>
</evidence>
<keyword evidence="10 12" id="KW-1133">Transmembrane helix</keyword>
<keyword evidence="11 12" id="KW-0472">Membrane</keyword>
<keyword evidence="9" id="KW-0735">Signal-anchor</keyword>
<evidence type="ECO:0000259" key="13">
    <source>
        <dbReference type="Pfam" id="PF02434"/>
    </source>
</evidence>
<evidence type="ECO:0000256" key="4">
    <source>
        <dbReference type="ARBA" id="ARBA00012557"/>
    </source>
</evidence>
<comment type="pathway">
    <text evidence="2">Protein modification; protein glycosylation.</text>
</comment>
<evidence type="ECO:0000256" key="2">
    <source>
        <dbReference type="ARBA" id="ARBA00004922"/>
    </source>
</evidence>
<keyword evidence="15" id="KW-1185">Reference proteome</keyword>
<evidence type="ECO:0000313" key="14">
    <source>
        <dbReference type="EMBL" id="CAL8127789.1"/>
    </source>
</evidence>
<keyword evidence="5" id="KW-0328">Glycosyltransferase</keyword>
<dbReference type="Pfam" id="PF02434">
    <property type="entry name" value="Fringe"/>
    <property type="match status" value="1"/>
</dbReference>
<evidence type="ECO:0000256" key="10">
    <source>
        <dbReference type="ARBA" id="ARBA00022989"/>
    </source>
</evidence>
<keyword evidence="8" id="KW-0547">Nucleotide-binding</keyword>
<evidence type="ECO:0000256" key="6">
    <source>
        <dbReference type="ARBA" id="ARBA00022679"/>
    </source>
</evidence>
<comment type="subcellular location">
    <subcellularLocation>
        <location evidence="1">Membrane</location>
        <topology evidence="1">Single-pass type II membrane protein</topology>
    </subcellularLocation>
</comment>
<dbReference type="InterPro" id="IPR003378">
    <property type="entry name" value="Fringe-like_glycosylTrfase"/>
</dbReference>
<evidence type="ECO:0000256" key="1">
    <source>
        <dbReference type="ARBA" id="ARBA00004606"/>
    </source>
</evidence>
<name>A0ABP1RGQ0_9HEXA</name>
<organism evidence="14 15">
    <name type="scientific">Orchesella dallaii</name>
    <dbReference type="NCBI Taxonomy" id="48710"/>
    <lineage>
        <taxon>Eukaryota</taxon>
        <taxon>Metazoa</taxon>
        <taxon>Ecdysozoa</taxon>
        <taxon>Arthropoda</taxon>
        <taxon>Hexapoda</taxon>
        <taxon>Collembola</taxon>
        <taxon>Entomobryomorpha</taxon>
        <taxon>Entomobryoidea</taxon>
        <taxon>Orchesellidae</taxon>
        <taxon>Orchesellinae</taxon>
        <taxon>Orchesella</taxon>
    </lineage>
</organism>
<dbReference type="EC" id="2.4.1.122" evidence="4"/>
<dbReference type="Gene3D" id="3.90.550.50">
    <property type="match status" value="1"/>
</dbReference>
<evidence type="ECO:0000256" key="11">
    <source>
        <dbReference type="ARBA" id="ARBA00023136"/>
    </source>
</evidence>
<evidence type="ECO:0000256" key="12">
    <source>
        <dbReference type="SAM" id="Phobius"/>
    </source>
</evidence>
<feature type="domain" description="Fringe-like glycosyltransferase" evidence="13">
    <location>
        <begin position="96"/>
        <end position="263"/>
    </location>
</feature>
<reference evidence="14 15" key="1">
    <citation type="submission" date="2024-08" db="EMBL/GenBank/DDBJ databases">
        <authorList>
            <person name="Cucini C."/>
            <person name="Frati F."/>
        </authorList>
    </citation>
    <scope>NUCLEOTIDE SEQUENCE [LARGE SCALE GENOMIC DNA]</scope>
</reference>
<dbReference type="EMBL" id="CAXLJM020000072">
    <property type="protein sequence ID" value="CAL8127789.1"/>
    <property type="molecule type" value="Genomic_DNA"/>
</dbReference>